<evidence type="ECO:0000313" key="1">
    <source>
        <dbReference type="EMBL" id="GGB11525.1"/>
    </source>
</evidence>
<dbReference type="InterPro" id="IPR027417">
    <property type="entry name" value="P-loop_NTPase"/>
</dbReference>
<keyword evidence="2" id="KW-1185">Reference proteome</keyword>
<reference evidence="1" key="2">
    <citation type="submission" date="2020-09" db="EMBL/GenBank/DDBJ databases">
        <authorList>
            <person name="Sun Q."/>
            <person name="Zhou Y."/>
        </authorList>
    </citation>
    <scope>NUCLEOTIDE SEQUENCE</scope>
    <source>
        <strain evidence="1">CGMCC 1.15322</strain>
    </source>
</reference>
<dbReference type="AlphaFoldDB" id="A0A916SQL9"/>
<reference evidence="1" key="1">
    <citation type="journal article" date="2014" name="Int. J. Syst. Evol. Microbiol.">
        <title>Complete genome sequence of Corynebacterium casei LMG S-19264T (=DSM 44701T), isolated from a smear-ripened cheese.</title>
        <authorList>
            <consortium name="US DOE Joint Genome Institute (JGI-PGF)"/>
            <person name="Walter F."/>
            <person name="Albersmeier A."/>
            <person name="Kalinowski J."/>
            <person name="Ruckert C."/>
        </authorList>
    </citation>
    <scope>NUCLEOTIDE SEQUENCE</scope>
    <source>
        <strain evidence="1">CGMCC 1.15322</strain>
    </source>
</reference>
<evidence type="ECO:0000313" key="2">
    <source>
        <dbReference type="Proteomes" id="UP000620596"/>
    </source>
</evidence>
<sequence length="561" mass="62784">MAEFEERADQLSLQTIDETLAEGDIFRTARQKLLGPGAKLLVGPRGTGKTHVMRYTYLHAMRTVSAPLALYANFSHYLNLEPLLKKSPDALQRFHSWVLAKLLLSCFELLRDAQQSSDVLAGKSNFYDESQLRELVSLLERGSGAELYESFGRNLTIEHVVAAVAILCKQFTRKRAIFLLDDAALSLADQYLAAFFDIYRLLKRETIAPKASVYPGSTQYGPTFHVSHEIEEVPLWLSVEDANYSQIMGDIASLRLTAEEVGRISLDTLELFKYVAFGVPRAYLRLLREYLDTQAGTSQQKINKIVERQTELIGAEYDSLGIKLKQFSSVVSTGRKFFDKAVMEIASAQGGDSSTRNIVLGVRQDSVRNPLAERMLRFLVEIGMLFPLQAVSHGPNRKYDRFIPHLAFLQQQGVFREGKGSSFREVSLYMRRQVAKHPIRRDLSTLLTPDELISLKLDLPPCPQCSTARINESQRFCHNCGAELVASSLFEECMKLPLEKIPGISEALIARIHSDTKIRNVGHVYASQNASGDLQRASYVGPVRASGIIGKVALTITEFLS</sequence>
<evidence type="ECO:0008006" key="3">
    <source>
        <dbReference type="Google" id="ProtNLM"/>
    </source>
</evidence>
<dbReference type="SUPFAM" id="SSF52540">
    <property type="entry name" value="P-loop containing nucleoside triphosphate hydrolases"/>
    <property type="match status" value="1"/>
</dbReference>
<comment type="caution">
    <text evidence="1">The sequence shown here is derived from an EMBL/GenBank/DDBJ whole genome shotgun (WGS) entry which is preliminary data.</text>
</comment>
<proteinExistence type="predicted"/>
<name>A0A916SQL9_9BURK</name>
<gene>
    <name evidence="1" type="ORF">GCM10011496_35550</name>
</gene>
<organism evidence="1 2">
    <name type="scientific">Polaromonas eurypsychrophila</name>
    <dbReference type="NCBI Taxonomy" id="1614635"/>
    <lineage>
        <taxon>Bacteria</taxon>
        <taxon>Pseudomonadati</taxon>
        <taxon>Pseudomonadota</taxon>
        <taxon>Betaproteobacteria</taxon>
        <taxon>Burkholderiales</taxon>
        <taxon>Comamonadaceae</taxon>
        <taxon>Polaromonas</taxon>
    </lineage>
</organism>
<accession>A0A916SQL9</accession>
<protein>
    <recommendedName>
        <fullName evidence="3">Zinc ribbon domain-containing protein</fullName>
    </recommendedName>
</protein>
<dbReference type="RefSeq" id="WP_188709849.1">
    <property type="nucleotide sequence ID" value="NZ_BMIG01000017.1"/>
</dbReference>
<dbReference type="EMBL" id="BMIG01000017">
    <property type="protein sequence ID" value="GGB11525.1"/>
    <property type="molecule type" value="Genomic_DNA"/>
</dbReference>
<dbReference type="Proteomes" id="UP000620596">
    <property type="component" value="Unassembled WGS sequence"/>
</dbReference>